<sequence length="431" mass="47144">MSMNQAEDSLASIYGTNDNQTQNQFIHFQPQEAVALEEELQRKIDLSRQETKHLYNQIDKVKSRAHDANLLDMAKSVSPLKTDKINLTPTLVLKGHNNKVSDFRWSSDSKSILSASQDGFMLIWDTDTGLKKNAIPLDSQWVLTCGISPSGNLAVSGGLNNNCTIYRVPRDSKVQQSVVSIFKGHTGYISDTAFTDNAHVVTASGDMTCAYWDIPKTKRVREYADHLGDVLSLSLPPPNTNSNLFASCGSDGYAFVWDTRSTNVAQTFFISDSDVNAIQFFKDGNSIATGSDDGVIRMLDLRADCPVATYSLAKSMRKPKSQPTFTTGSSPTKPGYEGDISRKTSHKSIISPSYLDNQGVSSLDFSGSGRLMYACYTDFGCVVWDVLKAGIVGKLEGHSNRESGVRASPDGLAVCTGSWDSTMKIWSPAYI</sequence>
<accession>A0A1Q3A2X5</accession>
<dbReference type="GO" id="GO:0097110">
    <property type="term" value="F:scaffold protein binding"/>
    <property type="evidence" value="ECO:0007669"/>
    <property type="project" value="EnsemblFungi"/>
</dbReference>
<keyword evidence="4" id="KW-0807">Transducer</keyword>
<organism evidence="7 8">
    <name type="scientific">Zygosaccharomyces rouxii</name>
    <dbReference type="NCBI Taxonomy" id="4956"/>
    <lineage>
        <taxon>Eukaryota</taxon>
        <taxon>Fungi</taxon>
        <taxon>Dikarya</taxon>
        <taxon>Ascomycota</taxon>
        <taxon>Saccharomycotina</taxon>
        <taxon>Saccharomycetes</taxon>
        <taxon>Saccharomycetales</taxon>
        <taxon>Saccharomycetaceae</taxon>
        <taxon>Zygosaccharomyces</taxon>
    </lineage>
</organism>
<evidence type="ECO:0000256" key="2">
    <source>
        <dbReference type="ARBA" id="ARBA00022574"/>
    </source>
</evidence>
<dbReference type="Pfam" id="PF25391">
    <property type="entry name" value="WD40_Gbeta"/>
    <property type="match status" value="1"/>
</dbReference>
<dbReference type="GO" id="GO:0031682">
    <property type="term" value="F:G-protein gamma-subunit binding"/>
    <property type="evidence" value="ECO:0007669"/>
    <property type="project" value="EnsemblFungi"/>
</dbReference>
<dbReference type="EMBL" id="BDGX01000019">
    <property type="protein sequence ID" value="GAV50038.1"/>
    <property type="molecule type" value="Genomic_DNA"/>
</dbReference>
<protein>
    <submittedName>
        <fullName evidence="7">Uncharacterized protein</fullName>
    </submittedName>
</protein>
<dbReference type="PRINTS" id="PR00320">
    <property type="entry name" value="GPROTEINBRPT"/>
</dbReference>
<dbReference type="GO" id="GO:0031680">
    <property type="term" value="C:G-protein beta/gamma-subunit complex"/>
    <property type="evidence" value="ECO:0007669"/>
    <property type="project" value="EnsemblFungi"/>
</dbReference>
<dbReference type="GO" id="GO:0001965">
    <property type="term" value="F:G-protein alpha-subunit binding"/>
    <property type="evidence" value="ECO:0007669"/>
    <property type="project" value="EnsemblFungi"/>
</dbReference>
<dbReference type="OMA" id="PLDSQWV"/>
<feature type="repeat" description="WD" evidence="5">
    <location>
        <begin position="182"/>
        <end position="222"/>
    </location>
</feature>
<reference evidence="7 8" key="1">
    <citation type="submission" date="2016-08" db="EMBL/GenBank/DDBJ databases">
        <title>Draft genome sequence of allopolyploid Zygosaccharomyces rouxii.</title>
        <authorList>
            <person name="Watanabe J."/>
            <person name="Uehara K."/>
            <person name="Mogi Y."/>
            <person name="Tsukioka Y."/>
        </authorList>
    </citation>
    <scope>NUCLEOTIDE SEQUENCE [LARGE SCALE GENOMIC DNA]</scope>
    <source>
        <strain evidence="7 8">NBRC 110957</strain>
    </source>
</reference>
<dbReference type="SMART" id="SM00320">
    <property type="entry name" value="WD40"/>
    <property type="match status" value="7"/>
</dbReference>
<dbReference type="PROSITE" id="PS00678">
    <property type="entry name" value="WD_REPEATS_1"/>
    <property type="match status" value="1"/>
</dbReference>
<dbReference type="InterPro" id="IPR020472">
    <property type="entry name" value="WD40_PAC1"/>
</dbReference>
<evidence type="ECO:0000256" key="4">
    <source>
        <dbReference type="ARBA" id="ARBA00023224"/>
    </source>
</evidence>
<dbReference type="GO" id="GO:0031267">
    <property type="term" value="F:small GTPase binding"/>
    <property type="evidence" value="ECO:0007669"/>
    <property type="project" value="EnsemblFungi"/>
</dbReference>
<dbReference type="GO" id="GO:1903260">
    <property type="term" value="P:protein localization to mating projection tip"/>
    <property type="evidence" value="ECO:0007669"/>
    <property type="project" value="EnsemblFungi"/>
</dbReference>
<dbReference type="PROSITE" id="PS50082">
    <property type="entry name" value="WD_REPEATS_2"/>
    <property type="match status" value="4"/>
</dbReference>
<dbReference type="InterPro" id="IPR001632">
    <property type="entry name" value="WD40_G-protein_beta-like"/>
</dbReference>
<evidence type="ECO:0000256" key="5">
    <source>
        <dbReference type="PROSITE-ProRule" id="PRU00221"/>
    </source>
</evidence>
<dbReference type="PIRSF" id="PIRSF002394">
    <property type="entry name" value="GN-bd_beta"/>
    <property type="match status" value="1"/>
</dbReference>
<dbReference type="Pfam" id="PF00400">
    <property type="entry name" value="WD40"/>
    <property type="match status" value="2"/>
</dbReference>
<dbReference type="Gene3D" id="2.130.10.10">
    <property type="entry name" value="YVTN repeat-like/Quinoprotein amine dehydrogenase"/>
    <property type="match status" value="2"/>
</dbReference>
<dbReference type="PANTHER" id="PTHR19850">
    <property type="entry name" value="GUANINE NUCLEOTIDE-BINDING PROTEIN BETA G PROTEIN BETA"/>
    <property type="match status" value="1"/>
</dbReference>
<dbReference type="GO" id="GO:0043577">
    <property type="term" value="P:chemotropism"/>
    <property type="evidence" value="ECO:0007669"/>
    <property type="project" value="EnsemblFungi"/>
</dbReference>
<dbReference type="OrthoDB" id="10255630at2759"/>
<gene>
    <name evidence="7" type="ORF">ZYGR_0S01720</name>
</gene>
<evidence type="ECO:0000313" key="8">
    <source>
        <dbReference type="Proteomes" id="UP000187013"/>
    </source>
</evidence>
<dbReference type="eggNOG" id="KOG0286">
    <property type="taxonomic scope" value="Eukaryota"/>
</dbReference>
<evidence type="ECO:0000313" key="7">
    <source>
        <dbReference type="EMBL" id="GAV50038.1"/>
    </source>
</evidence>
<keyword evidence="3" id="KW-0677">Repeat</keyword>
<name>A0A1Q3A2X5_ZYGRO</name>
<feature type="repeat" description="WD" evidence="5">
    <location>
        <begin position="93"/>
        <end position="134"/>
    </location>
</feature>
<comment type="caution">
    <text evidence="7">The sequence shown here is derived from an EMBL/GenBank/DDBJ whole genome shotgun (WGS) entry which is preliminary data.</text>
</comment>
<dbReference type="InterPro" id="IPR015943">
    <property type="entry name" value="WD40/YVTN_repeat-like_dom_sf"/>
</dbReference>
<feature type="repeat" description="WD" evidence="5">
    <location>
        <begin position="223"/>
        <end position="267"/>
    </location>
</feature>
<dbReference type="InterPro" id="IPR016346">
    <property type="entry name" value="G-protein_beta_1-5"/>
</dbReference>
<proteinExistence type="inferred from homology"/>
<dbReference type="GO" id="GO:0019901">
    <property type="term" value="F:protein kinase binding"/>
    <property type="evidence" value="ECO:0007669"/>
    <property type="project" value="EnsemblFungi"/>
</dbReference>
<dbReference type="PROSITE" id="PS50294">
    <property type="entry name" value="WD_REPEATS_REGION"/>
    <property type="match status" value="2"/>
</dbReference>
<dbReference type="GO" id="GO:0061951">
    <property type="term" value="P:establishment of protein localization to plasma membrane"/>
    <property type="evidence" value="ECO:0007669"/>
    <property type="project" value="EnsemblFungi"/>
</dbReference>
<dbReference type="InterPro" id="IPR019775">
    <property type="entry name" value="WD40_repeat_CS"/>
</dbReference>
<dbReference type="GO" id="GO:0120171">
    <property type="term" value="C:Cdc24p-Far1p-Gbetagamma complex"/>
    <property type="evidence" value="ECO:0007669"/>
    <property type="project" value="EnsemblFungi"/>
</dbReference>
<keyword evidence="2 5" id="KW-0853">WD repeat</keyword>
<evidence type="ECO:0000256" key="1">
    <source>
        <dbReference type="ARBA" id="ARBA00009768"/>
    </source>
</evidence>
<feature type="repeat" description="WD" evidence="5">
    <location>
        <begin position="395"/>
        <end position="427"/>
    </location>
</feature>
<feature type="region of interest" description="Disordered" evidence="6">
    <location>
        <begin position="319"/>
        <end position="341"/>
    </location>
</feature>
<dbReference type="CDD" id="cd00200">
    <property type="entry name" value="WD40"/>
    <property type="match status" value="1"/>
</dbReference>
<dbReference type="Proteomes" id="UP000187013">
    <property type="component" value="Unassembled WGS sequence"/>
</dbReference>
<evidence type="ECO:0000256" key="3">
    <source>
        <dbReference type="ARBA" id="ARBA00022737"/>
    </source>
</evidence>
<dbReference type="GO" id="GO:0001403">
    <property type="term" value="P:invasive growth in response to glucose limitation"/>
    <property type="evidence" value="ECO:0007669"/>
    <property type="project" value="EnsemblFungi"/>
</dbReference>
<dbReference type="GO" id="GO:0005937">
    <property type="term" value="C:mating projection"/>
    <property type="evidence" value="ECO:0007669"/>
    <property type="project" value="EnsemblFungi"/>
</dbReference>
<dbReference type="PRINTS" id="PR00319">
    <property type="entry name" value="GPROTEINB"/>
</dbReference>
<dbReference type="SUPFAM" id="SSF50978">
    <property type="entry name" value="WD40 repeat-like"/>
    <property type="match status" value="1"/>
</dbReference>
<comment type="similarity">
    <text evidence="1">Belongs to the WD repeat G protein beta family.</text>
</comment>
<dbReference type="InterPro" id="IPR001680">
    <property type="entry name" value="WD40_rpt"/>
</dbReference>
<dbReference type="GO" id="GO:0000750">
    <property type="term" value="P:pheromone-dependent signal transduction involved in conjugation with cellular fusion"/>
    <property type="evidence" value="ECO:0007669"/>
    <property type="project" value="EnsemblFungi"/>
</dbReference>
<dbReference type="GO" id="GO:0005834">
    <property type="term" value="C:heterotrimeric G-protein complex"/>
    <property type="evidence" value="ECO:0007669"/>
    <property type="project" value="EnsemblFungi"/>
</dbReference>
<feature type="compositionally biased region" description="Polar residues" evidence="6">
    <location>
        <begin position="321"/>
        <end position="332"/>
    </location>
</feature>
<evidence type="ECO:0000256" key="6">
    <source>
        <dbReference type="SAM" id="MobiDB-lite"/>
    </source>
</evidence>
<dbReference type="InterPro" id="IPR036322">
    <property type="entry name" value="WD40_repeat_dom_sf"/>
</dbReference>
<dbReference type="AlphaFoldDB" id="A0A1Q3A2X5"/>